<dbReference type="EMBL" id="AUSU01006618">
    <property type="protein sequence ID" value="EPS61745.1"/>
    <property type="molecule type" value="Genomic_DNA"/>
</dbReference>
<evidence type="ECO:0000313" key="3">
    <source>
        <dbReference type="EMBL" id="EPS61745.1"/>
    </source>
</evidence>
<reference evidence="3 4" key="1">
    <citation type="journal article" date="2013" name="BMC Genomics">
        <title>The miniature genome of a carnivorous plant Genlisea aurea contains a low number of genes and short non-coding sequences.</title>
        <authorList>
            <person name="Leushkin E.V."/>
            <person name="Sutormin R.A."/>
            <person name="Nabieva E.R."/>
            <person name="Penin A.A."/>
            <person name="Kondrashov A.S."/>
            <person name="Logacheva M.D."/>
        </authorList>
    </citation>
    <scope>NUCLEOTIDE SEQUENCE [LARGE SCALE GENOMIC DNA]</scope>
</reference>
<organism evidence="3 4">
    <name type="scientific">Genlisea aurea</name>
    <dbReference type="NCBI Taxonomy" id="192259"/>
    <lineage>
        <taxon>Eukaryota</taxon>
        <taxon>Viridiplantae</taxon>
        <taxon>Streptophyta</taxon>
        <taxon>Embryophyta</taxon>
        <taxon>Tracheophyta</taxon>
        <taxon>Spermatophyta</taxon>
        <taxon>Magnoliopsida</taxon>
        <taxon>eudicotyledons</taxon>
        <taxon>Gunneridae</taxon>
        <taxon>Pentapetalae</taxon>
        <taxon>asterids</taxon>
        <taxon>lamiids</taxon>
        <taxon>Lamiales</taxon>
        <taxon>Lentibulariaceae</taxon>
        <taxon>Genlisea</taxon>
    </lineage>
</organism>
<feature type="region of interest" description="Disordered" evidence="1">
    <location>
        <begin position="54"/>
        <end position="76"/>
    </location>
</feature>
<keyword evidence="4" id="KW-1185">Reference proteome</keyword>
<dbReference type="PANTHER" id="PTHR35094:SF1">
    <property type="entry name" value="PROTEIN, PUTATIVE-RELATED"/>
    <property type="match status" value="1"/>
</dbReference>
<accession>S8C4D4</accession>
<dbReference type="PANTHER" id="PTHR35094">
    <property type="entry name" value="LEUCINE-RICH REPEAT EXTENSIN-LIKE PROTEIN 2"/>
    <property type="match status" value="1"/>
</dbReference>
<sequence length="126" mass="13226">MAVLNRLHATILLLAIPSLGVVVIRSQELNASTNGSPDFQINCGGNCPCGTLCNNPPPPPPPNAPTNGSPPPPSWPGGWYPPSPPYAIVTGPPGDLYPLAPFGSGSKISNRRWITIFAAMAMIIFR</sequence>
<proteinExistence type="predicted"/>
<protein>
    <submittedName>
        <fullName evidence="3">Uncharacterized protein</fullName>
    </submittedName>
</protein>
<dbReference type="AlphaFoldDB" id="S8C4D4"/>
<evidence type="ECO:0000256" key="1">
    <source>
        <dbReference type="SAM" id="MobiDB-lite"/>
    </source>
</evidence>
<feature type="compositionally biased region" description="Pro residues" evidence="1">
    <location>
        <begin position="55"/>
        <end position="76"/>
    </location>
</feature>
<dbReference type="Proteomes" id="UP000015453">
    <property type="component" value="Unassembled WGS sequence"/>
</dbReference>
<name>S8C4D4_9LAMI</name>
<gene>
    <name evidence="3" type="ORF">M569_13049</name>
</gene>
<evidence type="ECO:0000313" key="4">
    <source>
        <dbReference type="Proteomes" id="UP000015453"/>
    </source>
</evidence>
<keyword evidence="2" id="KW-0732">Signal</keyword>
<comment type="caution">
    <text evidence="3">The sequence shown here is derived from an EMBL/GenBank/DDBJ whole genome shotgun (WGS) entry which is preliminary data.</text>
</comment>
<evidence type="ECO:0000256" key="2">
    <source>
        <dbReference type="SAM" id="SignalP"/>
    </source>
</evidence>
<feature type="signal peptide" evidence="2">
    <location>
        <begin position="1"/>
        <end position="26"/>
    </location>
</feature>
<feature type="chain" id="PRO_5004549345" evidence="2">
    <location>
        <begin position="27"/>
        <end position="126"/>
    </location>
</feature>